<dbReference type="Proteomes" id="UP000710385">
    <property type="component" value="Unassembled WGS sequence"/>
</dbReference>
<gene>
    <name evidence="3" type="ORF">HS096_04405</name>
</gene>
<dbReference type="InterPro" id="IPR006860">
    <property type="entry name" value="FecR"/>
</dbReference>
<name>A0A928Y6Z5_UNCKA</name>
<dbReference type="PANTHER" id="PTHR38731">
    <property type="entry name" value="LIPL45-RELATED LIPOPROTEIN-RELATED"/>
    <property type="match status" value="1"/>
</dbReference>
<comment type="caution">
    <text evidence="3">The sequence shown here is derived from an EMBL/GenBank/DDBJ whole genome shotgun (WGS) entry which is preliminary data.</text>
</comment>
<accession>A0A928Y6Z5</accession>
<evidence type="ECO:0000256" key="1">
    <source>
        <dbReference type="SAM" id="SignalP"/>
    </source>
</evidence>
<sequence length="383" mass="41865">MLRRFFAGMLAFSFLVLAGQGCFRSPAAGDITGSPGASTFEFAAEITNVQGAVILTRNGEEIGVDNHTRVQTGDRLDTKEGSSVTVEFYKGSRMALDENSSVVIAETSVDGSDWKKQVVRLQLIGGRVWSRTLKLLDIDSLYEVKYQNAIATVRGTAFLMTGVSERLKIDEYDGSILLQGAVSGILSEGFTTDFDTRNPPQDFPSVILPTTDDDRNEPFVRRQLKADAIFAEEASQIRRDAGIQEDVSRVGHEAGVFTLDEPSAVHSGFQRVEIEAVDPKTLDDGTVVMLDDSDQAFRAYAIFIDARGERRDDITARATWQLGNSDTGVLSPTGLFHSAAGYMGGVNIVARYNDGTHEHSGAVHVEVFTRIFIESILPDFSIF</sequence>
<evidence type="ECO:0000259" key="2">
    <source>
        <dbReference type="Pfam" id="PF04773"/>
    </source>
</evidence>
<evidence type="ECO:0000313" key="3">
    <source>
        <dbReference type="EMBL" id="MBE7525596.1"/>
    </source>
</evidence>
<feature type="signal peptide" evidence="1">
    <location>
        <begin position="1"/>
        <end position="18"/>
    </location>
</feature>
<evidence type="ECO:0000313" key="4">
    <source>
        <dbReference type="Proteomes" id="UP000710385"/>
    </source>
</evidence>
<proteinExistence type="predicted"/>
<dbReference type="Gene3D" id="2.60.120.1440">
    <property type="match status" value="1"/>
</dbReference>
<reference evidence="3" key="1">
    <citation type="submission" date="2020-05" db="EMBL/GenBank/DDBJ databases">
        <title>High-Quality Genomes of Partial-Nitritation/Anammox System by Hierarchical Clustering Based Hybrid Assembly.</title>
        <authorList>
            <person name="Liu L."/>
            <person name="Wang Y."/>
            <person name="Che Y."/>
            <person name="Chen Y."/>
            <person name="Xia Y."/>
            <person name="Luo R."/>
            <person name="Cheng S.H."/>
            <person name="Zheng C."/>
            <person name="Zhang T."/>
        </authorList>
    </citation>
    <scope>NUCLEOTIDE SEQUENCE</scope>
    <source>
        <strain evidence="3">H1_PAT1</strain>
    </source>
</reference>
<dbReference type="Pfam" id="PF04773">
    <property type="entry name" value="FecR"/>
    <property type="match status" value="1"/>
</dbReference>
<protein>
    <submittedName>
        <fullName evidence="3">FecR domain-containing protein</fullName>
    </submittedName>
</protein>
<feature type="chain" id="PRO_5036873792" evidence="1">
    <location>
        <begin position="19"/>
        <end position="383"/>
    </location>
</feature>
<keyword evidence="1" id="KW-0732">Signal</keyword>
<dbReference type="PANTHER" id="PTHR38731:SF1">
    <property type="entry name" value="FECR PROTEIN DOMAIN-CONTAINING PROTEIN"/>
    <property type="match status" value="1"/>
</dbReference>
<feature type="domain" description="FecR protein" evidence="2">
    <location>
        <begin position="74"/>
        <end position="175"/>
    </location>
</feature>
<dbReference type="PROSITE" id="PS51257">
    <property type="entry name" value="PROKAR_LIPOPROTEIN"/>
    <property type="match status" value="1"/>
</dbReference>
<organism evidence="3 4">
    <name type="scientific">candidate division WWE3 bacterium</name>
    <dbReference type="NCBI Taxonomy" id="2053526"/>
    <lineage>
        <taxon>Bacteria</taxon>
        <taxon>Katanobacteria</taxon>
    </lineage>
</organism>
<dbReference type="AlphaFoldDB" id="A0A928Y6Z5"/>
<dbReference type="EMBL" id="JABTTY010000001">
    <property type="protein sequence ID" value="MBE7525596.1"/>
    <property type="molecule type" value="Genomic_DNA"/>
</dbReference>